<proteinExistence type="predicted"/>
<sequence>MPRHLEESSSVHNTDAKARRKVIDQRRMEYRRAIESYAEQRLLQHELADFPEIIAANYLAGAREFGRQTARPAG</sequence>
<feature type="region of interest" description="Disordered" evidence="1">
    <location>
        <begin position="1"/>
        <end position="20"/>
    </location>
</feature>
<dbReference type="EMBL" id="LR215729">
    <property type="protein sequence ID" value="VEV96566.1"/>
    <property type="molecule type" value="Genomic_DNA"/>
</dbReference>
<protein>
    <submittedName>
        <fullName evidence="2">Transcriptional regulator</fullName>
    </submittedName>
</protein>
<evidence type="ECO:0000313" key="2">
    <source>
        <dbReference type="EMBL" id="VEV96566.1"/>
    </source>
</evidence>
<dbReference type="AlphaFoldDB" id="A0A1I7CA41"/>
<dbReference type="InterPro" id="IPR058059">
    <property type="entry name" value="PA3496-like"/>
</dbReference>
<evidence type="ECO:0000256" key="1">
    <source>
        <dbReference type="SAM" id="MobiDB-lite"/>
    </source>
</evidence>
<gene>
    <name evidence="2" type="ORF">PMYSY11_1519</name>
</gene>
<name>A0A1I7CA41_9PSED</name>
<accession>A0A1I7CA41</accession>
<dbReference type="RefSeq" id="WP_090512412.1">
    <property type="nucleotide sequence ID" value="NZ_FPBC01000007.1"/>
</dbReference>
<reference evidence="2" key="1">
    <citation type="submission" date="2019-02" db="EMBL/GenBank/DDBJ databases">
        <authorList>
            <consortium name="Genoscope - CEA"/>
            <person name="William W."/>
        </authorList>
    </citation>
    <scope>NUCLEOTIDE SEQUENCE [LARGE SCALE GENOMIC DNA]</scope>
    <source>
        <strain evidence="2">YSy11</strain>
    </source>
</reference>
<dbReference type="NCBIfam" id="NF046101">
    <property type="entry name" value="PA3496_fam"/>
    <property type="match status" value="1"/>
</dbReference>
<organism evidence="2">
    <name type="scientific">Pseudomonas marincola</name>
    <dbReference type="NCBI Taxonomy" id="437900"/>
    <lineage>
        <taxon>Bacteria</taxon>
        <taxon>Pseudomonadati</taxon>
        <taxon>Pseudomonadota</taxon>
        <taxon>Gammaproteobacteria</taxon>
        <taxon>Pseudomonadales</taxon>
        <taxon>Pseudomonadaceae</taxon>
        <taxon>Pseudomonas</taxon>
    </lineage>
</organism>